<dbReference type="GO" id="GO:0150079">
    <property type="term" value="P:negative regulation of neuroinflammatory response"/>
    <property type="evidence" value="ECO:0007669"/>
    <property type="project" value="TreeGrafter"/>
</dbReference>
<dbReference type="PROSITE" id="PS00652">
    <property type="entry name" value="TNFR_NGFR_1"/>
    <property type="match status" value="1"/>
</dbReference>
<dbReference type="FunCoup" id="G3SLA2">
    <property type="interactions" value="29"/>
</dbReference>
<feature type="disulfide bond" evidence="5">
    <location>
        <begin position="71"/>
        <end position="86"/>
    </location>
</feature>
<dbReference type="OMA" id="RRECTPA"/>
<evidence type="ECO:0000256" key="2">
    <source>
        <dbReference type="ARBA" id="ARBA00022737"/>
    </source>
</evidence>
<dbReference type="GO" id="GO:0002724">
    <property type="term" value="P:regulation of T cell cytokine production"/>
    <property type="evidence" value="ECO:0007669"/>
    <property type="project" value="TreeGrafter"/>
</dbReference>
<comment type="caution">
    <text evidence="5">Lacks conserved residue(s) required for the propagation of feature annotation.</text>
</comment>
<organism evidence="10 11">
    <name type="scientific">Loxodonta africana</name>
    <name type="common">African elephant</name>
    <dbReference type="NCBI Taxonomy" id="9785"/>
    <lineage>
        <taxon>Eukaryota</taxon>
        <taxon>Metazoa</taxon>
        <taxon>Chordata</taxon>
        <taxon>Craniata</taxon>
        <taxon>Vertebrata</taxon>
        <taxon>Euteleostomi</taxon>
        <taxon>Mammalia</taxon>
        <taxon>Eutheria</taxon>
        <taxon>Afrotheria</taxon>
        <taxon>Proboscidea</taxon>
        <taxon>Elephantidae</taxon>
        <taxon>Loxodonta</taxon>
    </lineage>
</organism>
<dbReference type="InterPro" id="IPR051670">
    <property type="entry name" value="TNF_chemokine_rcpt-like"/>
</dbReference>
<dbReference type="GO" id="GO:0031643">
    <property type="term" value="P:positive regulation of myelination"/>
    <property type="evidence" value="ECO:0007669"/>
    <property type="project" value="TreeGrafter"/>
</dbReference>
<accession>G3SLA2</accession>
<dbReference type="InterPro" id="IPR001368">
    <property type="entry name" value="TNFR/NGFR_Cys_rich_reg"/>
</dbReference>
<dbReference type="Pfam" id="PF00020">
    <property type="entry name" value="TNFR_c6"/>
    <property type="match status" value="2"/>
</dbReference>
<dbReference type="GO" id="GO:0016020">
    <property type="term" value="C:membrane"/>
    <property type="evidence" value="ECO:0007669"/>
    <property type="project" value="InterPro"/>
</dbReference>
<dbReference type="SMART" id="SM00208">
    <property type="entry name" value="TNFR"/>
    <property type="match status" value="4"/>
</dbReference>
<dbReference type="HOGENOM" id="CLU_047256_0_0_1"/>
<dbReference type="PANTHER" id="PTHR47386:SF1">
    <property type="entry name" value="TUMOR NECROSIS FACTOR RECEPTOR SUPERFAMILY MEMBER 1B"/>
    <property type="match status" value="1"/>
</dbReference>
<dbReference type="eggNOG" id="ENOG502RZ23">
    <property type="taxonomic scope" value="Eukaryota"/>
</dbReference>
<dbReference type="GO" id="GO:0048714">
    <property type="term" value="P:positive regulation of oligodendrocyte differentiation"/>
    <property type="evidence" value="ECO:0007669"/>
    <property type="project" value="TreeGrafter"/>
</dbReference>
<evidence type="ECO:0000256" key="4">
    <source>
        <dbReference type="ARBA" id="ARBA00023180"/>
    </source>
</evidence>
<keyword evidence="2" id="KW-0677">Repeat</keyword>
<feature type="repeat" description="TNFR-Cys" evidence="5">
    <location>
        <begin position="32"/>
        <end position="68"/>
    </location>
</feature>
<dbReference type="SUPFAM" id="SSF57586">
    <property type="entry name" value="TNF receptor-like"/>
    <property type="match status" value="2"/>
</dbReference>
<reference evidence="10" key="3">
    <citation type="submission" date="2025-09" db="UniProtKB">
        <authorList>
            <consortium name="Ensembl"/>
        </authorList>
    </citation>
    <scope>IDENTIFICATION</scope>
    <source>
        <strain evidence="10">Isolate ISIS603380</strain>
    </source>
</reference>
<evidence type="ECO:0000313" key="10">
    <source>
        <dbReference type="Ensembl" id="ENSLAFP00000000176.3"/>
    </source>
</evidence>
<keyword evidence="4" id="KW-0325">Glycoprotein</keyword>
<keyword evidence="1 8" id="KW-0732">Signal</keyword>
<feature type="disulfide bond" evidence="5">
    <location>
        <begin position="93"/>
        <end position="111"/>
    </location>
</feature>
<dbReference type="InterPro" id="IPR020411">
    <property type="entry name" value="TNFR_1B"/>
</dbReference>
<feature type="chain" id="PRO_5003454138" description="TNFR-Cys domain-containing protein" evidence="8">
    <location>
        <begin position="25"/>
        <end position="367"/>
    </location>
</feature>
<feature type="domain" description="TNFR-Cys" evidence="9">
    <location>
        <begin position="32"/>
        <end position="68"/>
    </location>
</feature>
<evidence type="ECO:0000256" key="3">
    <source>
        <dbReference type="ARBA" id="ARBA00023157"/>
    </source>
</evidence>
<keyword evidence="7" id="KW-1133">Transmembrane helix</keyword>
<dbReference type="Gene3D" id="2.10.50.10">
    <property type="entry name" value="Tumor Necrosis Factor Receptor, subunit A, domain 2"/>
    <property type="match status" value="2"/>
</dbReference>
<feature type="compositionally biased region" description="Low complexity" evidence="6">
    <location>
        <begin position="325"/>
        <end position="336"/>
    </location>
</feature>
<feature type="repeat" description="TNFR-Cys" evidence="5">
    <location>
        <begin position="70"/>
        <end position="111"/>
    </location>
</feature>
<reference evidence="10 11" key="1">
    <citation type="submission" date="2009-06" db="EMBL/GenBank/DDBJ databases">
        <title>The Genome Sequence of Loxodonta africana (African elephant).</title>
        <authorList>
            <person name="Di Palma F."/>
            <person name="Heiman D."/>
            <person name="Young S."/>
            <person name="Johnson J."/>
            <person name="Lander E.S."/>
            <person name="Lindblad-Toh K."/>
        </authorList>
    </citation>
    <scope>NUCLEOTIDE SEQUENCE [LARGE SCALE GENOMIC DNA]</scope>
    <source>
        <strain evidence="10 11">Isolate ISIS603380</strain>
    </source>
</reference>
<dbReference type="PANTHER" id="PTHR47386">
    <property type="entry name" value="TUMOR NECROSIS FACTOR RECEPTOR SUPERFAMILY MEMBER 1B"/>
    <property type="match status" value="1"/>
</dbReference>
<evidence type="ECO:0000313" key="11">
    <source>
        <dbReference type="Proteomes" id="UP000007646"/>
    </source>
</evidence>
<name>G3SLA2_LOXAF</name>
<feature type="disulfide bond" evidence="5">
    <location>
        <begin position="50"/>
        <end position="68"/>
    </location>
</feature>
<sequence>WNPGVTMLMAVLLSPFQAMLPTYASEPGNGTKCQPEQYYDNRAQRYCSMCPPGHFVQNFCTKTSDTVCAPCEDNTYTQLCNRVSECLSCNSRCSSNQVEVQACTREQNRICTCKQGWYCVLGRPEGCRVCAPQPKHLPGSGAAKSGTATPKVSCTACAPGTFSDRTSSTDPCRRNRNCSSVTIPGNTSMNTVNMSVGPVLTVALGSAPQDIALPIGKSQRTHFPDPVLSPRILGTSVVSAEMEPCLWVMTQGWARSPPGFFLRLGLIVGVAALGLVVIVLVNCIIVTQRKKKPSCLPGEAKVPHLPADKARSVLGPEEQHLLNTSPSSSSSSLESSAPAADRRVPARNQPQAPGAEKTSGAGEARAS</sequence>
<keyword evidence="7" id="KW-0812">Transmembrane</keyword>
<proteinExistence type="predicted"/>
<evidence type="ECO:0000256" key="6">
    <source>
        <dbReference type="SAM" id="MobiDB-lite"/>
    </source>
</evidence>
<dbReference type="Ensembl" id="ENSLAFT00000000218.3">
    <property type="protein sequence ID" value="ENSLAFP00000000176.3"/>
    <property type="gene ID" value="ENSLAFG00000000218.3"/>
</dbReference>
<dbReference type="InParanoid" id="G3SLA2"/>
<dbReference type="GeneTree" id="ENSGT00940000161800"/>
<feature type="region of interest" description="Disordered" evidence="6">
    <location>
        <begin position="310"/>
        <end position="367"/>
    </location>
</feature>
<dbReference type="Proteomes" id="UP000007646">
    <property type="component" value="Unassembled WGS sequence"/>
</dbReference>
<dbReference type="GO" id="GO:0008630">
    <property type="term" value="P:intrinsic apoptotic signaling pathway in response to DNA damage"/>
    <property type="evidence" value="ECO:0007669"/>
    <property type="project" value="TreeGrafter"/>
</dbReference>
<dbReference type="PROSITE" id="PS50050">
    <property type="entry name" value="TNFR_NGFR_2"/>
    <property type="match status" value="2"/>
</dbReference>
<protein>
    <recommendedName>
        <fullName evidence="9">TNFR-Cys domain-containing protein</fullName>
    </recommendedName>
</protein>
<reference evidence="10" key="2">
    <citation type="submission" date="2025-08" db="UniProtKB">
        <authorList>
            <consortium name="Ensembl"/>
        </authorList>
    </citation>
    <scope>IDENTIFICATION</scope>
    <source>
        <strain evidence="10">Isolate ISIS603380</strain>
    </source>
</reference>
<evidence type="ECO:0000256" key="7">
    <source>
        <dbReference type="SAM" id="Phobius"/>
    </source>
</evidence>
<feature type="domain" description="TNFR-Cys" evidence="9">
    <location>
        <begin position="70"/>
        <end position="111"/>
    </location>
</feature>
<feature type="signal peptide" evidence="8">
    <location>
        <begin position="1"/>
        <end position="24"/>
    </location>
</feature>
<dbReference type="PRINTS" id="PR01919">
    <property type="entry name" value="TNFACTORR1B"/>
</dbReference>
<dbReference type="GO" id="GO:0051044">
    <property type="term" value="P:positive regulation of membrane protein ectodomain proteolysis"/>
    <property type="evidence" value="ECO:0007669"/>
    <property type="project" value="TreeGrafter"/>
</dbReference>
<dbReference type="AlphaFoldDB" id="G3SLA2"/>
<dbReference type="GO" id="GO:0097191">
    <property type="term" value="P:extrinsic apoptotic signaling pathway"/>
    <property type="evidence" value="ECO:0007669"/>
    <property type="project" value="TreeGrafter"/>
</dbReference>
<dbReference type="GO" id="GO:0005031">
    <property type="term" value="F:tumor necrosis factor receptor activity"/>
    <property type="evidence" value="ECO:0007669"/>
    <property type="project" value="InterPro"/>
</dbReference>
<evidence type="ECO:0000256" key="8">
    <source>
        <dbReference type="SAM" id="SignalP"/>
    </source>
</evidence>
<dbReference type="GO" id="GO:0043120">
    <property type="term" value="F:tumor necrosis factor binding"/>
    <property type="evidence" value="ECO:0007669"/>
    <property type="project" value="TreeGrafter"/>
</dbReference>
<keyword evidence="7" id="KW-0472">Membrane</keyword>
<dbReference type="GO" id="GO:0042129">
    <property type="term" value="P:regulation of T cell proliferation"/>
    <property type="evidence" value="ECO:0007669"/>
    <property type="project" value="TreeGrafter"/>
</dbReference>
<evidence type="ECO:0000259" key="9">
    <source>
        <dbReference type="PROSITE" id="PS50050"/>
    </source>
</evidence>
<keyword evidence="11" id="KW-1185">Reference proteome</keyword>
<feature type="transmembrane region" description="Helical" evidence="7">
    <location>
        <begin position="260"/>
        <end position="285"/>
    </location>
</feature>
<dbReference type="STRING" id="9785.ENSLAFP00000000176"/>
<evidence type="ECO:0000256" key="5">
    <source>
        <dbReference type="PROSITE-ProRule" id="PRU00206"/>
    </source>
</evidence>
<keyword evidence="3 5" id="KW-1015">Disulfide bond</keyword>
<evidence type="ECO:0000256" key="1">
    <source>
        <dbReference type="ARBA" id="ARBA00022729"/>
    </source>
</evidence>